<feature type="domain" description="MrfA-like Zn-binding" evidence="1">
    <location>
        <begin position="500"/>
        <end position="605"/>
    </location>
</feature>
<evidence type="ECO:0000313" key="2">
    <source>
        <dbReference type="EMBL" id="TPG55984.1"/>
    </source>
</evidence>
<gene>
    <name evidence="2" type="ORF">EAH89_13700</name>
</gene>
<organism evidence="2 3">
    <name type="scientific">Muricoccus nepalensis</name>
    <dbReference type="NCBI Taxonomy" id="1854500"/>
    <lineage>
        <taxon>Bacteria</taxon>
        <taxon>Pseudomonadati</taxon>
        <taxon>Pseudomonadota</taxon>
        <taxon>Alphaproteobacteria</taxon>
        <taxon>Acetobacterales</taxon>
        <taxon>Roseomonadaceae</taxon>
        <taxon>Muricoccus</taxon>
    </lineage>
</organism>
<dbReference type="NCBIfam" id="NF038324">
    <property type="entry name" value="DrmB_fam"/>
    <property type="match status" value="1"/>
</dbReference>
<dbReference type="EMBL" id="RCZP01000011">
    <property type="protein sequence ID" value="TPG55984.1"/>
    <property type="molecule type" value="Genomic_DNA"/>
</dbReference>
<protein>
    <submittedName>
        <fullName evidence="2">DUF1998 domain-containing protein</fullName>
    </submittedName>
</protein>
<accession>A0A502G2K2</accession>
<dbReference type="InterPro" id="IPR047721">
    <property type="entry name" value="DrmB"/>
</dbReference>
<comment type="caution">
    <text evidence="2">The sequence shown here is derived from an EMBL/GenBank/DDBJ whole genome shotgun (WGS) entry which is preliminary data.</text>
</comment>
<name>A0A502G2K2_9PROT</name>
<dbReference type="Pfam" id="PF09369">
    <property type="entry name" value="MZB"/>
    <property type="match status" value="1"/>
</dbReference>
<sequence>MSKDVLRLSQIVGTFGPGAMVDLPDRSVMVSGLDSWEMGSKGAFRLVEEQRLVRLLEERLRGDPRIAQDKPLSLRTPPVDPGGVAEGFVPGVPVTVFPTWFTCDSVEPAPSGSAVATKSDGPARGVQRRRRMVEWKGLAPPNRKRYHDNDGKAHDVTPLRFVCGCEHGHLQDVPWRWAVHEGAKCGEPLWLEETGTSGDPRDTRVVCGCGRSLLLEQLFQAGRLGFCHGERPWIGDRDPAGCKDPETGGQVKLRLLTRSATNAYFPQAATVISLPEAEDTLGRIVAEHLTDLREAGSAAEIGMARKFNQALKAALDGYPDDAVFARVQQLKAGGVAATAPDPRVAEYEVLASGGALIGEDSAGALLHAATLPRAQWDPISAPLLAGIQALVAVHRLREVVCLYGFTRFESAPPMSDEGLEDVGLAVSGAALGNSPDWLPAIQQYGEGLFLQLDPTAIEKWLSDPDTERHVRHLVAGFEAWRSNRPSLKPRGAPYALLHSLSHALMTEIALDCGYPASALKERIYALKPATQGGPLRCGLLIYTATAGTQGTLGGLVEVTQRFSRVLEAALRRLEICSSDPVCADHEPAAHKDDRATHGAACHGCLLIAETSCEARNLFLDRALLVSTMAETGSAFFRLP</sequence>
<dbReference type="OrthoDB" id="9134227at2"/>
<keyword evidence="3" id="KW-1185">Reference proteome</keyword>
<dbReference type="AlphaFoldDB" id="A0A502G2K2"/>
<dbReference type="InterPro" id="IPR018973">
    <property type="entry name" value="MZB"/>
</dbReference>
<dbReference type="Proteomes" id="UP000317078">
    <property type="component" value="Unassembled WGS sequence"/>
</dbReference>
<reference evidence="2 3" key="1">
    <citation type="journal article" date="2019" name="Environ. Microbiol.">
        <title>Species interactions and distinct microbial communities in high Arctic permafrost affected cryosols are associated with the CH4 and CO2 gas fluxes.</title>
        <authorList>
            <person name="Altshuler I."/>
            <person name="Hamel J."/>
            <person name="Turney S."/>
            <person name="Magnuson E."/>
            <person name="Levesque R."/>
            <person name="Greer C."/>
            <person name="Whyte L.G."/>
        </authorList>
    </citation>
    <scope>NUCLEOTIDE SEQUENCE [LARGE SCALE GENOMIC DNA]</scope>
    <source>
        <strain evidence="2 3">S9.3B</strain>
    </source>
</reference>
<proteinExistence type="predicted"/>
<dbReference type="RefSeq" id="WP_140883984.1">
    <property type="nucleotide sequence ID" value="NZ_RCZP01000011.1"/>
</dbReference>
<evidence type="ECO:0000313" key="3">
    <source>
        <dbReference type="Proteomes" id="UP000317078"/>
    </source>
</evidence>
<evidence type="ECO:0000259" key="1">
    <source>
        <dbReference type="Pfam" id="PF09369"/>
    </source>
</evidence>